<evidence type="ECO:0000313" key="4">
    <source>
        <dbReference type="Proteomes" id="UP000254620"/>
    </source>
</evidence>
<sequence length="185" mass="20825">MQLQNHFLIAMPHLIDEHFIRSVIYICEHNEQGAMGLVLTQPTDLSIAELCIKMNFMMADNRQYPNDLVLAGGPTNLERGFILHTSSQTPFLHSQKLANNLWLTTSADVIDSLGTPQAPEKCLVALGCASWSPTQLEREIANNDWLIVPANEHILFDMPYSERWLAANQLLGIQQHNFAYQAGHC</sequence>
<dbReference type="SUPFAM" id="SSF143456">
    <property type="entry name" value="VC0467-like"/>
    <property type="match status" value="1"/>
</dbReference>
<dbReference type="eggNOG" id="COG1678">
    <property type="taxonomic scope" value="Bacteria"/>
</dbReference>
<dbReference type="InterPro" id="IPR003774">
    <property type="entry name" value="AlgH-like"/>
</dbReference>
<reference evidence="3 4" key="1">
    <citation type="submission" date="2018-06" db="EMBL/GenBank/DDBJ databases">
        <authorList>
            <consortium name="Pathogen Informatics"/>
            <person name="Doyle S."/>
        </authorList>
    </citation>
    <scope>NUCLEOTIDE SEQUENCE [LARGE SCALE GENOMIC DNA]</scope>
    <source>
        <strain evidence="3 4">NCTC10926</strain>
    </source>
</reference>
<protein>
    <recommendedName>
        <fullName evidence="2">UPF0301 protein NCTC10926_00032</fullName>
    </recommendedName>
</protein>
<evidence type="ECO:0000256" key="2">
    <source>
        <dbReference type="HAMAP-Rule" id="MF_00758"/>
    </source>
</evidence>
<dbReference type="HAMAP" id="MF_00758">
    <property type="entry name" value="UPF0301"/>
    <property type="match status" value="1"/>
</dbReference>
<dbReference type="OrthoDB" id="9807486at2"/>
<dbReference type="STRING" id="728.VY92_09985"/>
<accession>A0A0F5EYJ8</accession>
<dbReference type="EMBL" id="UFSW01000001">
    <property type="protein sequence ID" value="SUU96689.1"/>
    <property type="molecule type" value="Genomic_DNA"/>
</dbReference>
<dbReference type="NCBIfam" id="NF001266">
    <property type="entry name" value="PRK00228.1-1"/>
    <property type="match status" value="1"/>
</dbReference>
<name>A0A0F5EYJ8_AVIPA</name>
<gene>
    <name evidence="3" type="ORF">NCTC10926_00032</name>
</gene>
<dbReference type="PANTHER" id="PTHR30327:SF1">
    <property type="entry name" value="UPF0301 PROTEIN YQGE"/>
    <property type="match status" value="1"/>
</dbReference>
<dbReference type="GO" id="GO:0005829">
    <property type="term" value="C:cytosol"/>
    <property type="evidence" value="ECO:0007669"/>
    <property type="project" value="TreeGrafter"/>
</dbReference>
<dbReference type="AlphaFoldDB" id="A0A0F5EYJ8"/>
<proteinExistence type="inferred from homology"/>
<evidence type="ECO:0000256" key="1">
    <source>
        <dbReference type="ARBA" id="ARBA00009600"/>
    </source>
</evidence>
<dbReference type="Gene3D" id="3.40.1740.10">
    <property type="entry name" value="VC0467-like"/>
    <property type="match status" value="1"/>
</dbReference>
<dbReference type="PANTHER" id="PTHR30327">
    <property type="entry name" value="UNCHARACTERIZED PROTEIN YQGE"/>
    <property type="match status" value="1"/>
</dbReference>
<comment type="similarity">
    <text evidence="1 2">Belongs to the UPF0301 (AlgH) family.</text>
</comment>
<dbReference type="Proteomes" id="UP000254620">
    <property type="component" value="Unassembled WGS sequence"/>
</dbReference>
<dbReference type="Pfam" id="PF02622">
    <property type="entry name" value="DUF179"/>
    <property type="match status" value="1"/>
</dbReference>
<evidence type="ECO:0000313" key="3">
    <source>
        <dbReference type="EMBL" id="SUU96689.1"/>
    </source>
</evidence>
<dbReference type="RefSeq" id="WP_046098247.1">
    <property type="nucleotide sequence ID" value="NZ_JBJBHE010000008.1"/>
</dbReference>
<organism evidence="3 4">
    <name type="scientific">Avibacterium paragallinarum</name>
    <name type="common">Haemophilus gallinarum</name>
    <dbReference type="NCBI Taxonomy" id="728"/>
    <lineage>
        <taxon>Bacteria</taxon>
        <taxon>Pseudomonadati</taxon>
        <taxon>Pseudomonadota</taxon>
        <taxon>Gammaproteobacteria</taxon>
        <taxon>Pasteurellales</taxon>
        <taxon>Pasteurellaceae</taxon>
        <taxon>Avibacterium</taxon>
    </lineage>
</organism>